<proteinExistence type="predicted"/>
<dbReference type="OrthoDB" id="1437448at2"/>
<gene>
    <name evidence="1" type="ORF">FHK87_14010</name>
</gene>
<comment type="caution">
    <text evidence="1">The sequence shown here is derived from an EMBL/GenBank/DDBJ whole genome shotgun (WGS) entry which is preliminary data.</text>
</comment>
<dbReference type="AlphaFoldDB" id="A0A504J9F2"/>
<sequence>MNVEIKNEAGTHVLATGVTNNFNAPEVEVTNIDHPDRILVDSEYQIGPVGGPYDGMICTAKYGNTAGFKR</sequence>
<name>A0A504J9F2_9FLAO</name>
<dbReference type="EMBL" id="VFWZ01000004">
    <property type="protein sequence ID" value="TPN85142.1"/>
    <property type="molecule type" value="Genomic_DNA"/>
</dbReference>
<evidence type="ECO:0000313" key="2">
    <source>
        <dbReference type="Proteomes" id="UP000315540"/>
    </source>
</evidence>
<organism evidence="1 2">
    <name type="scientific">Aquimarina algicola</name>
    <dbReference type="NCBI Taxonomy" id="2589995"/>
    <lineage>
        <taxon>Bacteria</taxon>
        <taxon>Pseudomonadati</taxon>
        <taxon>Bacteroidota</taxon>
        <taxon>Flavobacteriia</taxon>
        <taxon>Flavobacteriales</taxon>
        <taxon>Flavobacteriaceae</taxon>
        <taxon>Aquimarina</taxon>
    </lineage>
</organism>
<dbReference type="Proteomes" id="UP000315540">
    <property type="component" value="Unassembled WGS sequence"/>
</dbReference>
<accession>A0A504J9F2</accession>
<keyword evidence="2" id="KW-1185">Reference proteome</keyword>
<protein>
    <submittedName>
        <fullName evidence="1">Uncharacterized protein</fullName>
    </submittedName>
</protein>
<evidence type="ECO:0000313" key="1">
    <source>
        <dbReference type="EMBL" id="TPN85142.1"/>
    </source>
</evidence>
<reference evidence="1 2" key="1">
    <citation type="submission" date="2019-06" db="EMBL/GenBank/DDBJ databases">
        <authorList>
            <person name="Meng X."/>
        </authorList>
    </citation>
    <scope>NUCLEOTIDE SEQUENCE [LARGE SCALE GENOMIC DNA]</scope>
    <source>
        <strain evidence="1 2">M625</strain>
    </source>
</reference>
<dbReference type="RefSeq" id="WP_140594097.1">
    <property type="nucleotide sequence ID" value="NZ_VFWZ01000004.1"/>
</dbReference>